<dbReference type="EMBL" id="BART01007172">
    <property type="protein sequence ID" value="GAG54580.1"/>
    <property type="molecule type" value="Genomic_DNA"/>
</dbReference>
<accession>X0YFF3</accession>
<organism evidence="2">
    <name type="scientific">marine sediment metagenome</name>
    <dbReference type="NCBI Taxonomy" id="412755"/>
    <lineage>
        <taxon>unclassified sequences</taxon>
        <taxon>metagenomes</taxon>
        <taxon>ecological metagenomes</taxon>
    </lineage>
</organism>
<sequence>MGKFNKENVNSYLELNIFDLFGNFIVIPIENIIKVFKKQDINLDKSLNMTQFLKSFHTITNSNNKIIDLYSELIQSFISILTYNLIIKERENLLIQQKIIEKVNNRNDMVEILIKLKEIKDSIIINKRKLHYFEQDYFKEKNREDQYKKSINGLKNKNKDSKRQRSKDVSQINKLLQEMDDPNLKNRNNENNLSYSERILALQKGVKECQFEIKSTGVKLTSILNEFDNFSFRFEKLKKDHQKLLNILSKEHNKMKELKTEIGDKLGENLDDFDELSLIKSPKEIDTELQDIENKMNSINDINQFLNKDK</sequence>
<reference evidence="2" key="1">
    <citation type="journal article" date="2014" name="Front. Microbiol.">
        <title>High frequency of phylogenetically diverse reductive dehalogenase-homologous genes in deep subseafloor sedimentary metagenomes.</title>
        <authorList>
            <person name="Kawai M."/>
            <person name="Futagami T."/>
            <person name="Toyoda A."/>
            <person name="Takaki Y."/>
            <person name="Nishi S."/>
            <person name="Hori S."/>
            <person name="Arai W."/>
            <person name="Tsubouchi T."/>
            <person name="Morono Y."/>
            <person name="Uchiyama I."/>
            <person name="Ito T."/>
            <person name="Fujiyama A."/>
            <person name="Inagaki F."/>
            <person name="Takami H."/>
        </authorList>
    </citation>
    <scope>NUCLEOTIDE SEQUENCE</scope>
    <source>
        <strain evidence="2">Expedition CK06-06</strain>
    </source>
</reference>
<feature type="non-terminal residue" evidence="2">
    <location>
        <position position="310"/>
    </location>
</feature>
<protein>
    <submittedName>
        <fullName evidence="2">Uncharacterized protein</fullName>
    </submittedName>
</protein>
<evidence type="ECO:0000313" key="2">
    <source>
        <dbReference type="EMBL" id="GAG54580.1"/>
    </source>
</evidence>
<gene>
    <name evidence="2" type="ORF">S01H4_16357</name>
</gene>
<evidence type="ECO:0000256" key="1">
    <source>
        <dbReference type="SAM" id="MobiDB-lite"/>
    </source>
</evidence>
<comment type="caution">
    <text evidence="2">The sequence shown here is derived from an EMBL/GenBank/DDBJ whole genome shotgun (WGS) entry which is preliminary data.</text>
</comment>
<proteinExistence type="predicted"/>
<name>X0YFF3_9ZZZZ</name>
<feature type="region of interest" description="Disordered" evidence="1">
    <location>
        <begin position="148"/>
        <end position="168"/>
    </location>
</feature>
<dbReference type="AlphaFoldDB" id="X0YFF3"/>
<feature type="compositionally biased region" description="Basic and acidic residues" evidence="1">
    <location>
        <begin position="157"/>
        <end position="168"/>
    </location>
</feature>